<dbReference type="Proteomes" id="UP001500630">
    <property type="component" value="Unassembled WGS sequence"/>
</dbReference>
<keyword evidence="3" id="KW-0285">Flavoprotein</keyword>
<dbReference type="SUPFAM" id="SSF52833">
    <property type="entry name" value="Thioredoxin-like"/>
    <property type="match status" value="1"/>
</dbReference>
<dbReference type="SUPFAM" id="SSF51905">
    <property type="entry name" value="FAD/NAD(P)-binding domain"/>
    <property type="match status" value="1"/>
</dbReference>
<dbReference type="PRINTS" id="PR00420">
    <property type="entry name" value="RNGMNOXGNASE"/>
</dbReference>
<proteinExistence type="inferred from homology"/>
<evidence type="ECO:0000313" key="6">
    <source>
        <dbReference type="EMBL" id="GAA3620024.1"/>
    </source>
</evidence>
<keyword evidence="7" id="KW-1185">Reference proteome</keyword>
<accession>A0ABP6ZY55</accession>
<evidence type="ECO:0000259" key="5">
    <source>
        <dbReference type="Pfam" id="PF01494"/>
    </source>
</evidence>
<dbReference type="Gene3D" id="3.50.50.60">
    <property type="entry name" value="FAD/NAD(P)-binding domain"/>
    <property type="match status" value="1"/>
</dbReference>
<dbReference type="InterPro" id="IPR036249">
    <property type="entry name" value="Thioredoxin-like_sf"/>
</dbReference>
<evidence type="ECO:0000256" key="4">
    <source>
        <dbReference type="ARBA" id="ARBA00022827"/>
    </source>
</evidence>
<dbReference type="PANTHER" id="PTHR43004">
    <property type="entry name" value="TRK SYSTEM POTASSIUM UPTAKE PROTEIN"/>
    <property type="match status" value="1"/>
</dbReference>
<dbReference type="NCBIfam" id="NF004832">
    <property type="entry name" value="PRK06184.1"/>
    <property type="match status" value="1"/>
</dbReference>
<dbReference type="InterPro" id="IPR036188">
    <property type="entry name" value="FAD/NAD-bd_sf"/>
</dbReference>
<dbReference type="InterPro" id="IPR002938">
    <property type="entry name" value="FAD-bd"/>
</dbReference>
<comment type="caution">
    <text evidence="6">The sequence shown here is derived from an EMBL/GenBank/DDBJ whole genome shotgun (WGS) entry which is preliminary data.</text>
</comment>
<dbReference type="RefSeq" id="WP_345578752.1">
    <property type="nucleotide sequence ID" value="NZ_BAABDQ010000061.1"/>
</dbReference>
<sequence length="540" mass="58779">METSDMTDVVIVGAGPVGLTLACDLARRDLRVRIIDRATAYPVGTRARGIRARTQEVFEDIGVLGRLAEHAERPLPTRFYDAQGHVVREAVMYDAPPVPGAPYPGSLMVGQQFTEAALREKLASLGTRVELGGELVELAQDRDQVTASVRFDGRRQDVRARYLIGCDGSGSTVRKQAGISFLGETWEQQRMLFGNLRVDGLDASVAHMWANGPGGMLTLCPMPKSETWFFTAPLPPDGGQGPSSVSVETFADIFSQRVGMSGVRFHDAVYLSVYHVNIRMVDRYRDGRVFLAGDAAHVHTPAGGQGMNTGVQDAYNLGWKLAHVLRGAPEPLLDTYEEERLPIAQHVLASTTARGRFWASDDSARVSERIVGAFEGRDPFSDVSQLSITYRGSSLARDLDEAIGIRAGDRAPDAHCIKHGIKHGIEDCIEPASDEQVRLFDLFHGTHFTLLVFGSRPAPQVSEGRRGDVHTHRILRPGLPHSESALIDSAGEAHDLYGVDGDGLVLIRPDGYVALAGGSWDDRSVSDYFERGRQALGVSS</sequence>
<name>A0ABP6ZY55_9ACTN</name>
<dbReference type="Gene3D" id="3.40.30.120">
    <property type="match status" value="1"/>
</dbReference>
<keyword evidence="4" id="KW-0274">FAD</keyword>
<gene>
    <name evidence="6" type="ORF">GCM10022419_127050</name>
</gene>
<dbReference type="EMBL" id="BAABDQ010000061">
    <property type="protein sequence ID" value="GAA3620024.1"/>
    <property type="molecule type" value="Genomic_DNA"/>
</dbReference>
<dbReference type="PANTHER" id="PTHR43004:SF19">
    <property type="entry name" value="BINDING MONOOXYGENASE, PUTATIVE (JCVI)-RELATED"/>
    <property type="match status" value="1"/>
</dbReference>
<comment type="similarity">
    <text evidence="2">Belongs to the PheA/TfdB FAD monooxygenase family.</text>
</comment>
<evidence type="ECO:0000256" key="3">
    <source>
        <dbReference type="ARBA" id="ARBA00022630"/>
    </source>
</evidence>
<dbReference type="Pfam" id="PF01494">
    <property type="entry name" value="FAD_binding_3"/>
    <property type="match status" value="1"/>
</dbReference>
<protein>
    <submittedName>
        <fullName evidence="6">FAD-dependent oxidoreductase</fullName>
    </submittedName>
</protein>
<evidence type="ECO:0000313" key="7">
    <source>
        <dbReference type="Proteomes" id="UP001500630"/>
    </source>
</evidence>
<organism evidence="6 7">
    <name type="scientific">Nonomuraea rosea</name>
    <dbReference type="NCBI Taxonomy" id="638574"/>
    <lineage>
        <taxon>Bacteria</taxon>
        <taxon>Bacillati</taxon>
        <taxon>Actinomycetota</taxon>
        <taxon>Actinomycetes</taxon>
        <taxon>Streptosporangiales</taxon>
        <taxon>Streptosporangiaceae</taxon>
        <taxon>Nonomuraea</taxon>
    </lineage>
</organism>
<evidence type="ECO:0000256" key="1">
    <source>
        <dbReference type="ARBA" id="ARBA00001974"/>
    </source>
</evidence>
<comment type="cofactor">
    <cofactor evidence="1">
        <name>FAD</name>
        <dbReference type="ChEBI" id="CHEBI:57692"/>
    </cofactor>
</comment>
<dbReference type="Gene3D" id="3.30.70.2450">
    <property type="match status" value="1"/>
</dbReference>
<evidence type="ECO:0000256" key="2">
    <source>
        <dbReference type="ARBA" id="ARBA00007801"/>
    </source>
</evidence>
<dbReference type="InterPro" id="IPR050641">
    <property type="entry name" value="RIFMO-like"/>
</dbReference>
<reference evidence="7" key="1">
    <citation type="journal article" date="2019" name="Int. J. Syst. Evol. Microbiol.">
        <title>The Global Catalogue of Microorganisms (GCM) 10K type strain sequencing project: providing services to taxonomists for standard genome sequencing and annotation.</title>
        <authorList>
            <consortium name="The Broad Institute Genomics Platform"/>
            <consortium name="The Broad Institute Genome Sequencing Center for Infectious Disease"/>
            <person name="Wu L."/>
            <person name="Ma J."/>
        </authorList>
    </citation>
    <scope>NUCLEOTIDE SEQUENCE [LARGE SCALE GENOMIC DNA]</scope>
    <source>
        <strain evidence="7">JCM 17326</strain>
    </source>
</reference>
<feature type="domain" description="FAD-binding" evidence="5">
    <location>
        <begin position="7"/>
        <end position="349"/>
    </location>
</feature>
<dbReference type="Pfam" id="PF21274">
    <property type="entry name" value="Rng_hyd_C"/>
    <property type="match status" value="1"/>
</dbReference>